<gene>
    <name evidence="6" type="ORF">HMPREF9498_02452</name>
</gene>
<dbReference type="HOGENOM" id="CLU_055769_0_3_9"/>
<comment type="caution">
    <text evidence="6">The sequence shown here is derived from an EMBL/GenBank/DDBJ whole genome shotgun (WGS) entry which is preliminary data.</text>
</comment>
<keyword evidence="3" id="KW-0804">Transcription</keyword>
<reference evidence="6 7" key="1">
    <citation type="submission" date="2010-07" db="EMBL/GenBank/DDBJ databases">
        <authorList>
            <person name="Sid Ahmed O."/>
        </authorList>
    </citation>
    <scope>NUCLEOTIDE SEQUENCE [LARGE SCALE GENOMIC DNA]</scope>
    <source>
        <strain evidence="6 7">TX4248</strain>
    </source>
</reference>
<dbReference type="InterPro" id="IPR046348">
    <property type="entry name" value="SIS_dom_sf"/>
</dbReference>
<sequence length="285" mass="31897">MYNKQKLHSRGDFMNYIYLINEHYPLLTKSERKVADFILNSGESIIYSTMNDIKTKANVGDATIIRFCQKLGFSGFSDLKIEIAKEDFSKKKEKPSSGKYHDEVAKSLIEVLQSTSCLINEEKLTKAIQLINQASSLYIFGVGSSGNTSLDLESMFLRVGIQAKAVLDPHYQAQVASLLTDRDLVIIFSLSGKTKDTYDSLKIAKNNGAKILAITNYIHSPIGKSADLVLQTAIEEFLNGGSLAGKISQLYICDLLVHEYEQNNKINSLDLREKVLRSIIDKRIE</sequence>
<dbReference type="Gene3D" id="3.40.50.10490">
    <property type="entry name" value="Glucose-6-phosphate isomerase like protein, domain 1"/>
    <property type="match status" value="1"/>
</dbReference>
<evidence type="ECO:0000313" key="6">
    <source>
        <dbReference type="EMBL" id="EFM81945.1"/>
    </source>
</evidence>
<feature type="domain" description="HTH rpiR-type" evidence="4">
    <location>
        <begin position="14"/>
        <end position="90"/>
    </location>
</feature>
<dbReference type="InterPro" id="IPR036388">
    <property type="entry name" value="WH-like_DNA-bd_sf"/>
</dbReference>
<proteinExistence type="predicted"/>
<accession>A0A125W3G4</accession>
<dbReference type="PROSITE" id="PS51464">
    <property type="entry name" value="SIS"/>
    <property type="match status" value="1"/>
</dbReference>
<evidence type="ECO:0000259" key="5">
    <source>
        <dbReference type="PROSITE" id="PS51464"/>
    </source>
</evidence>
<evidence type="ECO:0000256" key="3">
    <source>
        <dbReference type="ARBA" id="ARBA00023163"/>
    </source>
</evidence>
<dbReference type="InterPro" id="IPR047640">
    <property type="entry name" value="RpiR-like"/>
</dbReference>
<evidence type="ECO:0000256" key="1">
    <source>
        <dbReference type="ARBA" id="ARBA00023015"/>
    </source>
</evidence>
<dbReference type="CDD" id="cd05013">
    <property type="entry name" value="SIS_RpiR"/>
    <property type="match status" value="1"/>
</dbReference>
<dbReference type="InterPro" id="IPR001347">
    <property type="entry name" value="SIS_dom"/>
</dbReference>
<dbReference type="Pfam" id="PF01380">
    <property type="entry name" value="SIS"/>
    <property type="match status" value="1"/>
</dbReference>
<feature type="domain" description="SIS" evidence="5">
    <location>
        <begin position="127"/>
        <end position="266"/>
    </location>
</feature>
<dbReference type="Pfam" id="PF01418">
    <property type="entry name" value="HTH_6"/>
    <property type="match status" value="1"/>
</dbReference>
<evidence type="ECO:0000256" key="2">
    <source>
        <dbReference type="ARBA" id="ARBA00023125"/>
    </source>
</evidence>
<dbReference type="AlphaFoldDB" id="A0A125W3G4"/>
<protein>
    <submittedName>
        <fullName evidence="6">Transcriptional regulator, RpiR family</fullName>
    </submittedName>
</protein>
<dbReference type="InterPro" id="IPR035472">
    <property type="entry name" value="RpiR-like_SIS"/>
</dbReference>
<organism evidence="6 7">
    <name type="scientific">Enterococcus faecalis TX4248</name>
    <dbReference type="NCBI Taxonomy" id="749495"/>
    <lineage>
        <taxon>Bacteria</taxon>
        <taxon>Bacillati</taxon>
        <taxon>Bacillota</taxon>
        <taxon>Bacilli</taxon>
        <taxon>Lactobacillales</taxon>
        <taxon>Enterococcaceae</taxon>
        <taxon>Enterococcus</taxon>
    </lineage>
</organism>
<dbReference type="GO" id="GO:0003677">
    <property type="term" value="F:DNA binding"/>
    <property type="evidence" value="ECO:0007669"/>
    <property type="project" value="UniProtKB-KW"/>
</dbReference>
<dbReference type="SUPFAM" id="SSF53697">
    <property type="entry name" value="SIS domain"/>
    <property type="match status" value="1"/>
</dbReference>
<dbReference type="Proteomes" id="UP000004846">
    <property type="component" value="Unassembled WGS sequence"/>
</dbReference>
<dbReference type="Gene3D" id="1.10.10.10">
    <property type="entry name" value="Winged helix-like DNA-binding domain superfamily/Winged helix DNA-binding domain"/>
    <property type="match status" value="1"/>
</dbReference>
<evidence type="ECO:0000259" key="4">
    <source>
        <dbReference type="PROSITE" id="PS51071"/>
    </source>
</evidence>
<name>A0A125W3G4_ENTFL</name>
<dbReference type="GO" id="GO:0003700">
    <property type="term" value="F:DNA-binding transcription factor activity"/>
    <property type="evidence" value="ECO:0007669"/>
    <property type="project" value="InterPro"/>
</dbReference>
<dbReference type="PROSITE" id="PS51071">
    <property type="entry name" value="HTH_RPIR"/>
    <property type="match status" value="1"/>
</dbReference>
<dbReference type="GO" id="GO:0097367">
    <property type="term" value="F:carbohydrate derivative binding"/>
    <property type="evidence" value="ECO:0007669"/>
    <property type="project" value="InterPro"/>
</dbReference>
<dbReference type="PANTHER" id="PTHR30514">
    <property type="entry name" value="GLUCOKINASE"/>
    <property type="match status" value="1"/>
</dbReference>
<keyword evidence="1" id="KW-0805">Transcription regulation</keyword>
<evidence type="ECO:0000313" key="7">
    <source>
        <dbReference type="Proteomes" id="UP000004846"/>
    </source>
</evidence>
<dbReference type="PANTHER" id="PTHR30514:SF1">
    <property type="entry name" value="HTH-TYPE TRANSCRIPTIONAL REGULATOR HEXR-RELATED"/>
    <property type="match status" value="1"/>
</dbReference>
<dbReference type="GO" id="GO:1901135">
    <property type="term" value="P:carbohydrate derivative metabolic process"/>
    <property type="evidence" value="ECO:0007669"/>
    <property type="project" value="InterPro"/>
</dbReference>
<keyword evidence="2" id="KW-0238">DNA-binding</keyword>
<dbReference type="SUPFAM" id="SSF46689">
    <property type="entry name" value="Homeodomain-like"/>
    <property type="match status" value="1"/>
</dbReference>
<dbReference type="EMBL" id="AEBR01000086">
    <property type="protein sequence ID" value="EFM81945.1"/>
    <property type="molecule type" value="Genomic_DNA"/>
</dbReference>
<dbReference type="InterPro" id="IPR009057">
    <property type="entry name" value="Homeodomain-like_sf"/>
</dbReference>
<dbReference type="InterPro" id="IPR000281">
    <property type="entry name" value="HTH_RpiR"/>
</dbReference>